<dbReference type="GO" id="GO:0046872">
    <property type="term" value="F:metal ion binding"/>
    <property type="evidence" value="ECO:0007669"/>
    <property type="project" value="UniProtKB-KW"/>
</dbReference>
<gene>
    <name evidence="9" type="ORF">IAR55_003194</name>
</gene>
<dbReference type="Pfam" id="PF01979">
    <property type="entry name" value="Amidohydro_1"/>
    <property type="match status" value="1"/>
</dbReference>
<comment type="cofactor">
    <cofactor evidence="1">
        <name>Zn(2+)</name>
        <dbReference type="ChEBI" id="CHEBI:29105"/>
    </cofactor>
</comment>
<dbReference type="InterPro" id="IPR011059">
    <property type="entry name" value="Metal-dep_hydrolase_composite"/>
</dbReference>
<keyword evidence="10" id="KW-1185">Reference proteome</keyword>
<dbReference type="SUPFAM" id="SSF51338">
    <property type="entry name" value="Composite domain of metallo-dependent hydrolases"/>
    <property type="match status" value="1"/>
</dbReference>
<feature type="modified residue" description="N6-carboxylysine" evidence="7">
    <location>
        <position position="160"/>
    </location>
</feature>
<protein>
    <recommendedName>
        <fullName evidence="6">dihydropyrimidinase</fullName>
        <ecNumber evidence="6">3.5.2.2</ecNumber>
    </recommendedName>
</protein>
<dbReference type="Gene3D" id="3.20.20.140">
    <property type="entry name" value="Metal-dependent hydrolases"/>
    <property type="match status" value="1"/>
</dbReference>
<comment type="caution">
    <text evidence="9">The sequence shown here is derived from an EMBL/GenBank/DDBJ whole genome shotgun (WGS) entry which is preliminary data.</text>
</comment>
<dbReference type="InterPro" id="IPR032466">
    <property type="entry name" value="Metal_Hydrolase"/>
</dbReference>
<dbReference type="PANTHER" id="PTHR11647:SF1">
    <property type="entry name" value="COLLAPSIN RESPONSE MEDIATOR PROTEIN"/>
    <property type="match status" value="1"/>
</dbReference>
<name>A0AAW0Z0M0_9TREE</name>
<proteinExistence type="inferred from homology"/>
<evidence type="ECO:0000256" key="5">
    <source>
        <dbReference type="ARBA" id="ARBA00036696"/>
    </source>
</evidence>
<organism evidence="9 10">
    <name type="scientific">Kwoniella newhampshirensis</name>
    <dbReference type="NCBI Taxonomy" id="1651941"/>
    <lineage>
        <taxon>Eukaryota</taxon>
        <taxon>Fungi</taxon>
        <taxon>Dikarya</taxon>
        <taxon>Basidiomycota</taxon>
        <taxon>Agaricomycotina</taxon>
        <taxon>Tremellomycetes</taxon>
        <taxon>Tremellales</taxon>
        <taxon>Cryptococcaceae</taxon>
        <taxon>Kwoniella</taxon>
    </lineage>
</organism>
<evidence type="ECO:0000256" key="4">
    <source>
        <dbReference type="ARBA" id="ARBA00022801"/>
    </source>
</evidence>
<evidence type="ECO:0000256" key="6">
    <source>
        <dbReference type="ARBA" id="ARBA00039113"/>
    </source>
</evidence>
<comment type="catalytic activity">
    <reaction evidence="5">
        <text>5,6-dihydrouracil + H2O = 3-(carbamoylamino)propanoate + H(+)</text>
        <dbReference type="Rhea" id="RHEA:16121"/>
        <dbReference type="ChEBI" id="CHEBI:11892"/>
        <dbReference type="ChEBI" id="CHEBI:15377"/>
        <dbReference type="ChEBI" id="CHEBI:15378"/>
        <dbReference type="ChEBI" id="CHEBI:15901"/>
        <dbReference type="EC" id="3.5.2.2"/>
    </reaction>
</comment>
<dbReference type="GeneID" id="92180452"/>
<dbReference type="NCBIfam" id="TIGR02033">
    <property type="entry name" value="D-hydantoinase"/>
    <property type="match status" value="1"/>
</dbReference>
<evidence type="ECO:0000256" key="7">
    <source>
        <dbReference type="PIRSR" id="PIRSR611778-50"/>
    </source>
</evidence>
<evidence type="ECO:0000313" key="10">
    <source>
        <dbReference type="Proteomes" id="UP001388673"/>
    </source>
</evidence>
<evidence type="ECO:0000259" key="8">
    <source>
        <dbReference type="Pfam" id="PF01979"/>
    </source>
</evidence>
<dbReference type="InterPro" id="IPR011778">
    <property type="entry name" value="Hydantoinase/dihydroPyrase"/>
</dbReference>
<dbReference type="AlphaFoldDB" id="A0AAW0Z0M0"/>
<dbReference type="PANTHER" id="PTHR11647">
    <property type="entry name" value="HYDRANTOINASE/DIHYDROPYRIMIDINASE FAMILY MEMBER"/>
    <property type="match status" value="1"/>
</dbReference>
<dbReference type="KEGG" id="kne:92180452"/>
<sequence length="464" mass="51263">MYDLIIHNGQIVSTSHVSSPDTWIGIQDEKIVCIQAGPLPHDASKRYIDAKGAYITPGGIDTHVHLQQLQVAPGDDTGDTFESGTRSAIAGGTTTIIAFANQQRHDKSLYPLVEEYHRRASKDGTWCDYGFHVILTNPTKAILDEEIPVLFEKEGISSIKVYMTYEARRVGDRDMLEIMLRTRKLGMTLMIHAENDDMVQLVIDHLRDNDLTEPHHHAIARTPLAEAEATNRAICLSNLVSSPILIVHVSSSAAMSRIRTAQNDLQPIFAETCPQYLLMLADAMRSSGHGGCGCSHSAEEKAEDDGFEGAKLICSPPLRESKDDLDAVWKGMINGTVTTFSSDHCPSAFDHPKGKKKGLESGKADFTKVPNGLPGVETRLPLLMTYGVEKERITVQRFVEVTSTQPAHLYGLQHRKGSIAPGMDADIVIWFPNGTIQEEISNDKLHHSIDYTPFEGFQATNWPR</sequence>
<evidence type="ECO:0000256" key="1">
    <source>
        <dbReference type="ARBA" id="ARBA00001947"/>
    </source>
</evidence>
<dbReference type="GO" id="GO:0005737">
    <property type="term" value="C:cytoplasm"/>
    <property type="evidence" value="ECO:0007669"/>
    <property type="project" value="InterPro"/>
</dbReference>
<dbReference type="RefSeq" id="XP_066803803.1">
    <property type="nucleotide sequence ID" value="XM_066946302.1"/>
</dbReference>
<comment type="PTM">
    <text evidence="7">Carbamylation allows a single lysine to coordinate two divalent metal cations.</text>
</comment>
<keyword evidence="3" id="KW-0479">Metal-binding</keyword>
<accession>A0AAW0Z0M0</accession>
<evidence type="ECO:0000256" key="3">
    <source>
        <dbReference type="ARBA" id="ARBA00022723"/>
    </source>
</evidence>
<dbReference type="Proteomes" id="UP001388673">
    <property type="component" value="Unassembled WGS sequence"/>
</dbReference>
<dbReference type="InterPro" id="IPR006680">
    <property type="entry name" value="Amidohydro-rel"/>
</dbReference>
<dbReference type="EC" id="3.5.2.2" evidence="6"/>
<evidence type="ECO:0000313" key="9">
    <source>
        <dbReference type="EMBL" id="KAK8858962.1"/>
    </source>
</evidence>
<evidence type="ECO:0000256" key="2">
    <source>
        <dbReference type="ARBA" id="ARBA00008829"/>
    </source>
</evidence>
<dbReference type="FunFam" id="3.20.20.140:FF:000174">
    <property type="entry name" value="Dihydropyrimidinase-related protein 2"/>
    <property type="match status" value="1"/>
</dbReference>
<feature type="domain" description="Amidohydrolase-related" evidence="8">
    <location>
        <begin position="54"/>
        <end position="444"/>
    </location>
</feature>
<dbReference type="InterPro" id="IPR050378">
    <property type="entry name" value="Metallo-dep_Hydrolases_sf"/>
</dbReference>
<reference evidence="9 10" key="1">
    <citation type="journal article" date="2024" name="bioRxiv">
        <title>Comparative genomics of Cryptococcus and Kwoniella reveals pathogenesis evolution and contrasting karyotype dynamics via intercentromeric recombination or chromosome fusion.</title>
        <authorList>
            <person name="Coelho M.A."/>
            <person name="David-Palma M."/>
            <person name="Shea T."/>
            <person name="Bowers K."/>
            <person name="McGinley-Smith S."/>
            <person name="Mohammad A.W."/>
            <person name="Gnirke A."/>
            <person name="Yurkov A.M."/>
            <person name="Nowrousian M."/>
            <person name="Sun S."/>
            <person name="Cuomo C.A."/>
            <person name="Heitman J."/>
        </authorList>
    </citation>
    <scope>NUCLEOTIDE SEQUENCE [LARGE SCALE GENOMIC DNA]</scope>
    <source>
        <strain evidence="9 10">CBS 13917</strain>
    </source>
</reference>
<comment type="similarity">
    <text evidence="2">Belongs to the metallo-dependent hydrolases superfamily. Hydantoinase/dihydropyrimidinase family.</text>
</comment>
<dbReference type="SUPFAM" id="SSF51556">
    <property type="entry name" value="Metallo-dependent hydrolases"/>
    <property type="match status" value="1"/>
</dbReference>
<dbReference type="GO" id="GO:0004157">
    <property type="term" value="F:dihydropyrimidinase activity"/>
    <property type="evidence" value="ECO:0007669"/>
    <property type="project" value="UniProtKB-EC"/>
</dbReference>
<dbReference type="EMBL" id="JBCAWK010000005">
    <property type="protein sequence ID" value="KAK8858962.1"/>
    <property type="molecule type" value="Genomic_DNA"/>
</dbReference>
<keyword evidence="4" id="KW-0378">Hydrolase</keyword>